<dbReference type="InterPro" id="IPR041657">
    <property type="entry name" value="HTH_17"/>
</dbReference>
<accession>A0A271J3Z8</accession>
<protein>
    <recommendedName>
        <fullName evidence="1">Helix-turn-helix domain-containing protein</fullName>
    </recommendedName>
</protein>
<dbReference type="Proteomes" id="UP000216339">
    <property type="component" value="Unassembled WGS sequence"/>
</dbReference>
<dbReference type="InterPro" id="IPR010093">
    <property type="entry name" value="SinI_DNA-bd"/>
</dbReference>
<dbReference type="NCBIfam" id="TIGR01764">
    <property type="entry name" value="excise"/>
    <property type="match status" value="1"/>
</dbReference>
<reference evidence="2 3" key="1">
    <citation type="submission" date="2016-11" db="EMBL/GenBank/DDBJ databases">
        <title>Study of marine rhodopsin-containing bacteria.</title>
        <authorList>
            <person name="Yoshizawa S."/>
            <person name="Kumagai Y."/>
            <person name="Kogure K."/>
        </authorList>
    </citation>
    <scope>NUCLEOTIDE SEQUENCE [LARGE SCALE GENOMIC DNA]</scope>
    <source>
        <strain evidence="2 3">SAORIC-28</strain>
    </source>
</reference>
<comment type="caution">
    <text evidence="2">The sequence shown here is derived from an EMBL/GenBank/DDBJ whole genome shotgun (WGS) entry which is preliminary data.</text>
</comment>
<dbReference type="SUPFAM" id="SSF46955">
    <property type="entry name" value="Putative DNA-binding domain"/>
    <property type="match status" value="1"/>
</dbReference>
<keyword evidence="3" id="KW-1185">Reference proteome</keyword>
<name>A0A271J3Z8_9BACT</name>
<evidence type="ECO:0000259" key="1">
    <source>
        <dbReference type="Pfam" id="PF12728"/>
    </source>
</evidence>
<feature type="domain" description="Helix-turn-helix" evidence="1">
    <location>
        <begin position="33"/>
        <end position="85"/>
    </location>
</feature>
<dbReference type="AlphaFoldDB" id="A0A271J3Z8"/>
<dbReference type="Gene3D" id="1.10.10.10">
    <property type="entry name" value="Winged helix-like DNA-binding domain superfamily/Winged helix DNA-binding domain"/>
    <property type="match status" value="1"/>
</dbReference>
<evidence type="ECO:0000313" key="3">
    <source>
        <dbReference type="Proteomes" id="UP000216339"/>
    </source>
</evidence>
<proteinExistence type="predicted"/>
<dbReference type="EMBL" id="MQWD01000001">
    <property type="protein sequence ID" value="PAP78017.1"/>
    <property type="molecule type" value="Genomic_DNA"/>
</dbReference>
<gene>
    <name evidence="2" type="ORF">BSZ37_17005</name>
</gene>
<sequence>MPASAGLDLDALAGRLAARVAELIEEARTPPPLLDLDGAARRLNVSTRTVEALVADGEIPVIRIGTGRGVRRFDPAAVEAFIRRNARSL</sequence>
<evidence type="ECO:0000313" key="2">
    <source>
        <dbReference type="EMBL" id="PAP78017.1"/>
    </source>
</evidence>
<dbReference type="InterPro" id="IPR009061">
    <property type="entry name" value="DNA-bd_dom_put_sf"/>
</dbReference>
<dbReference type="Pfam" id="PF12728">
    <property type="entry name" value="HTH_17"/>
    <property type="match status" value="1"/>
</dbReference>
<dbReference type="InterPro" id="IPR036388">
    <property type="entry name" value="WH-like_DNA-bd_sf"/>
</dbReference>
<dbReference type="GO" id="GO:0003677">
    <property type="term" value="F:DNA binding"/>
    <property type="evidence" value="ECO:0007669"/>
    <property type="project" value="InterPro"/>
</dbReference>
<organism evidence="2 3">
    <name type="scientific">Rubrivirga marina</name>
    <dbReference type="NCBI Taxonomy" id="1196024"/>
    <lineage>
        <taxon>Bacteria</taxon>
        <taxon>Pseudomonadati</taxon>
        <taxon>Rhodothermota</taxon>
        <taxon>Rhodothermia</taxon>
        <taxon>Rhodothermales</taxon>
        <taxon>Rubricoccaceae</taxon>
        <taxon>Rubrivirga</taxon>
    </lineage>
</organism>